<proteinExistence type="predicted"/>
<reference evidence="2 3" key="1">
    <citation type="submission" date="2024-07" db="EMBL/GenBank/DDBJ databases">
        <title>Chromosome-level genome assembly of the water stick insect Ranatra chinensis (Heteroptera: Nepidae).</title>
        <authorList>
            <person name="Liu X."/>
        </authorList>
    </citation>
    <scope>NUCLEOTIDE SEQUENCE [LARGE SCALE GENOMIC DNA]</scope>
    <source>
        <strain evidence="2">Cailab_2021Rc</strain>
        <tissue evidence="2">Muscle</tissue>
    </source>
</reference>
<dbReference type="InterPro" id="IPR039729">
    <property type="entry name" value="DFF40"/>
</dbReference>
<dbReference type="Pfam" id="PF09230">
    <property type="entry name" value="DFF40"/>
    <property type="match status" value="1"/>
</dbReference>
<dbReference type="EMBL" id="JBFDAA010000017">
    <property type="protein sequence ID" value="KAL1116451.1"/>
    <property type="molecule type" value="Genomic_DNA"/>
</dbReference>
<evidence type="ECO:0000259" key="1">
    <source>
        <dbReference type="Pfam" id="PF09230"/>
    </source>
</evidence>
<protein>
    <recommendedName>
        <fullName evidence="1">DNA fragmentation factor 40 C-terminal domain-containing protein</fullName>
    </recommendedName>
</protein>
<dbReference type="SUPFAM" id="SSF54060">
    <property type="entry name" value="His-Me finger endonucleases"/>
    <property type="match status" value="1"/>
</dbReference>
<comment type="caution">
    <text evidence="2">The sequence shown here is derived from an EMBL/GenBank/DDBJ whole genome shotgun (WGS) entry which is preliminary data.</text>
</comment>
<dbReference type="PANTHER" id="PTHR13067">
    <property type="entry name" value="CASPASE-ACTIVATED DNASE"/>
    <property type="match status" value="1"/>
</dbReference>
<dbReference type="InterPro" id="IPR044925">
    <property type="entry name" value="His-Me_finger_sf"/>
</dbReference>
<sequence length="259" mass="29493">MSQNLKEKVRVLARLVAAQEEEDTLEEAQKKTWKEEDMVGLDTRCTTKEAFMCRRCEDRIRGYLYKTCSDVRNSPVYRREDGHRLREVLEAAIADLKRALAGERYMGHYFDRNCTYGKMALCDRRGKFSCAGAWDAGRCNHRNGKGHTINPYRSREQRIVFSTWNLDHRIERARSIVPALLGAAVLRTVLRVNTDYFFRLLFTHHNLGLVHIVCHEKSARPSASCDPDQTVLVALTTVDGQKKGGGGGWAQTTERAVSA</sequence>
<feature type="domain" description="DNA fragmentation factor 40 C-terminal" evidence="1">
    <location>
        <begin position="4"/>
        <end position="229"/>
    </location>
</feature>
<dbReference type="AlphaFoldDB" id="A0ABD0XYY5"/>
<keyword evidence="3" id="KW-1185">Reference proteome</keyword>
<dbReference type="PANTHER" id="PTHR13067:SF2">
    <property type="entry name" value="CASPASE-ACTIVATED DNASE"/>
    <property type="match status" value="1"/>
</dbReference>
<name>A0ABD0XYY5_9HEMI</name>
<gene>
    <name evidence="2" type="ORF">AAG570_004924</name>
</gene>
<dbReference type="Proteomes" id="UP001558652">
    <property type="component" value="Unassembled WGS sequence"/>
</dbReference>
<evidence type="ECO:0000313" key="2">
    <source>
        <dbReference type="EMBL" id="KAL1116451.1"/>
    </source>
</evidence>
<organism evidence="2 3">
    <name type="scientific">Ranatra chinensis</name>
    <dbReference type="NCBI Taxonomy" id="642074"/>
    <lineage>
        <taxon>Eukaryota</taxon>
        <taxon>Metazoa</taxon>
        <taxon>Ecdysozoa</taxon>
        <taxon>Arthropoda</taxon>
        <taxon>Hexapoda</taxon>
        <taxon>Insecta</taxon>
        <taxon>Pterygota</taxon>
        <taxon>Neoptera</taxon>
        <taxon>Paraneoptera</taxon>
        <taxon>Hemiptera</taxon>
        <taxon>Heteroptera</taxon>
        <taxon>Panheteroptera</taxon>
        <taxon>Nepomorpha</taxon>
        <taxon>Nepidae</taxon>
        <taxon>Ranatrinae</taxon>
        <taxon>Ranatra</taxon>
    </lineage>
</organism>
<evidence type="ECO:0000313" key="3">
    <source>
        <dbReference type="Proteomes" id="UP001558652"/>
    </source>
</evidence>
<dbReference type="InterPro" id="IPR015311">
    <property type="entry name" value="DFF40_C"/>
</dbReference>
<accession>A0ABD0XYY5</accession>